<evidence type="ECO:0000256" key="6">
    <source>
        <dbReference type="ARBA" id="ARBA00023002"/>
    </source>
</evidence>
<dbReference type="STRING" id="86666.SAMN04490247_1060"/>
<evidence type="ECO:0000256" key="2">
    <source>
        <dbReference type="ARBA" id="ARBA00010139"/>
    </source>
</evidence>
<dbReference type="Gene3D" id="3.50.50.60">
    <property type="entry name" value="FAD/NAD(P)-binding domain"/>
    <property type="match status" value="2"/>
</dbReference>
<dbReference type="EMBL" id="FNEV01000002">
    <property type="protein sequence ID" value="SDJ16873.1"/>
    <property type="molecule type" value="Genomic_DNA"/>
</dbReference>
<dbReference type="GO" id="GO:0050661">
    <property type="term" value="F:NADP binding"/>
    <property type="evidence" value="ECO:0007669"/>
    <property type="project" value="InterPro"/>
</dbReference>
<dbReference type="AlphaFoldDB" id="A0A1G8RJ24"/>
<keyword evidence="9" id="KW-1185">Reference proteome</keyword>
<sequence length="537" mass="61615">MNRQDVDAVVVGAGFSGLYMLYRLREAGMTTRAFEAADGVGGVWYWNRYPGARCDSESIYYNYTFSKELFEEWSWSSRYPEQPEILDYLNHMADKFELKPHITFNTKVMKASFHEDEDRWYVDTESGEQVRCKYFITGVGCISAANVPDIPGLDRFEGEWYHTGHWPHEKVDFTGERVGVVGTGSSGIQSIPVIAEEAEHLSVFQRTPQYSIPANNYPYSEEFKKQVKNDYDTIRRQMRESVAGLKFEYGDRCVLDDSPEKRYERLQDGWDKGGWHILFTYNDLLTNEEGNEKVASFVQDKIKEIVDDPDTAEKLTPDHYYGTKRAIVDTNYFETYNLPHVTLVDVKESPIQEITETGVKTSEGEYPLDALVFATGFDGMTGSLFKMDIRGRRDLSLKDKWKDGEAVRTYLGLATAEFPNMFMLTGPESPSVLGNMPAAIEQHVEWVMDCIEDSEEEGVSVIEAEEEAEVEWSAHCREMAESTLYIKTDSWYTGANIEGKAKGFPIYVGGYGPYRTICDEVREKNYEGFHRYQREEL</sequence>
<comment type="cofactor">
    <cofactor evidence="1">
        <name>FAD</name>
        <dbReference type="ChEBI" id="CHEBI:57692"/>
    </cofactor>
</comment>
<keyword evidence="7" id="KW-0503">Monooxygenase</keyword>
<dbReference type="GO" id="GO:0004499">
    <property type="term" value="F:N,N-dimethylaniline monooxygenase activity"/>
    <property type="evidence" value="ECO:0007669"/>
    <property type="project" value="InterPro"/>
</dbReference>
<dbReference type="InterPro" id="IPR020946">
    <property type="entry name" value="Flavin_mOase-like"/>
</dbReference>
<reference evidence="9" key="1">
    <citation type="submission" date="2016-10" db="EMBL/GenBank/DDBJ databases">
        <authorList>
            <person name="Varghese N."/>
            <person name="Submissions S."/>
        </authorList>
    </citation>
    <scope>NUCLEOTIDE SEQUENCE [LARGE SCALE GENOMIC DNA]</scope>
    <source>
        <strain evidence="9">DSM 4771</strain>
    </source>
</reference>
<organism evidence="8 9">
    <name type="scientific">Salimicrobium halophilum</name>
    <dbReference type="NCBI Taxonomy" id="86666"/>
    <lineage>
        <taxon>Bacteria</taxon>
        <taxon>Bacillati</taxon>
        <taxon>Bacillota</taxon>
        <taxon>Bacilli</taxon>
        <taxon>Bacillales</taxon>
        <taxon>Bacillaceae</taxon>
        <taxon>Salimicrobium</taxon>
    </lineage>
</organism>
<evidence type="ECO:0000256" key="7">
    <source>
        <dbReference type="ARBA" id="ARBA00023033"/>
    </source>
</evidence>
<evidence type="ECO:0000256" key="5">
    <source>
        <dbReference type="ARBA" id="ARBA00022857"/>
    </source>
</evidence>
<dbReference type="Pfam" id="PF00743">
    <property type="entry name" value="FMO-like"/>
    <property type="match status" value="1"/>
</dbReference>
<dbReference type="SUPFAM" id="SSF51905">
    <property type="entry name" value="FAD/NAD(P)-binding domain"/>
    <property type="match status" value="3"/>
</dbReference>
<gene>
    <name evidence="8" type="ORF">SAMN04490247_1060</name>
</gene>
<evidence type="ECO:0000313" key="9">
    <source>
        <dbReference type="Proteomes" id="UP000199225"/>
    </source>
</evidence>
<evidence type="ECO:0000256" key="1">
    <source>
        <dbReference type="ARBA" id="ARBA00001974"/>
    </source>
</evidence>
<evidence type="ECO:0000256" key="3">
    <source>
        <dbReference type="ARBA" id="ARBA00022630"/>
    </source>
</evidence>
<protein>
    <submittedName>
        <fullName evidence="8">Predicted flavoprotein CzcO associated with the cation diffusion facilitator CzcD</fullName>
    </submittedName>
</protein>
<dbReference type="PANTHER" id="PTHR43098">
    <property type="entry name" value="L-ORNITHINE N(5)-MONOOXYGENASE-RELATED"/>
    <property type="match status" value="1"/>
</dbReference>
<keyword evidence="6" id="KW-0560">Oxidoreductase</keyword>
<dbReference type="GO" id="GO:0050660">
    <property type="term" value="F:flavin adenine dinucleotide binding"/>
    <property type="evidence" value="ECO:0007669"/>
    <property type="project" value="InterPro"/>
</dbReference>
<comment type="similarity">
    <text evidence="2">Belongs to the FAD-binding monooxygenase family.</text>
</comment>
<name>A0A1G8RJ24_9BACI</name>
<keyword evidence="3" id="KW-0285">Flavoprotein</keyword>
<dbReference type="Proteomes" id="UP000199225">
    <property type="component" value="Unassembled WGS sequence"/>
</dbReference>
<dbReference type="InterPro" id="IPR050775">
    <property type="entry name" value="FAD-binding_Monooxygenases"/>
</dbReference>
<accession>A0A1G8RJ24</accession>
<evidence type="ECO:0000256" key="4">
    <source>
        <dbReference type="ARBA" id="ARBA00022827"/>
    </source>
</evidence>
<proteinExistence type="inferred from homology"/>
<dbReference type="OrthoDB" id="9778740at2"/>
<dbReference type="InterPro" id="IPR036188">
    <property type="entry name" value="FAD/NAD-bd_sf"/>
</dbReference>
<evidence type="ECO:0000313" key="8">
    <source>
        <dbReference type="EMBL" id="SDJ16873.1"/>
    </source>
</evidence>
<keyword evidence="4" id="KW-0274">FAD</keyword>
<keyword evidence="5" id="KW-0521">NADP</keyword>
<dbReference type="RefSeq" id="WP_093192760.1">
    <property type="nucleotide sequence ID" value="NZ_FNEV01000002.1"/>
</dbReference>
<dbReference type="PANTHER" id="PTHR43098:SF3">
    <property type="entry name" value="L-ORNITHINE N(5)-MONOOXYGENASE-RELATED"/>
    <property type="match status" value="1"/>
</dbReference>